<dbReference type="Proteomes" id="UP001209570">
    <property type="component" value="Unassembled WGS sequence"/>
</dbReference>
<feature type="compositionally biased region" description="Basic and acidic residues" evidence="1">
    <location>
        <begin position="310"/>
        <end position="322"/>
    </location>
</feature>
<feature type="compositionally biased region" description="Polar residues" evidence="1">
    <location>
        <begin position="66"/>
        <end position="77"/>
    </location>
</feature>
<feature type="compositionally biased region" description="Basic and acidic residues" evidence="1">
    <location>
        <begin position="36"/>
        <end position="64"/>
    </location>
</feature>
<feature type="region of interest" description="Disordered" evidence="1">
    <location>
        <begin position="245"/>
        <end position="381"/>
    </location>
</feature>
<reference evidence="2" key="1">
    <citation type="submission" date="2021-12" db="EMBL/GenBank/DDBJ databases">
        <title>Prjna785345.</title>
        <authorList>
            <person name="Rujirawat T."/>
            <person name="Krajaejun T."/>
        </authorList>
    </citation>
    <scope>NUCLEOTIDE SEQUENCE</scope>
    <source>
        <strain evidence="2">Pi057C3</strain>
    </source>
</reference>
<dbReference type="EMBL" id="JAKCXM010000240">
    <property type="protein sequence ID" value="KAJ0397732.1"/>
    <property type="molecule type" value="Genomic_DNA"/>
</dbReference>
<gene>
    <name evidence="2" type="ORF">P43SY_007200</name>
</gene>
<feature type="region of interest" description="Disordered" evidence="1">
    <location>
        <begin position="25"/>
        <end position="87"/>
    </location>
</feature>
<protein>
    <submittedName>
        <fullName evidence="2">Uncharacterized protein</fullName>
    </submittedName>
</protein>
<feature type="compositionally biased region" description="Basic and acidic residues" evidence="1">
    <location>
        <begin position="278"/>
        <end position="291"/>
    </location>
</feature>
<accession>A0AAD5LGK3</accession>
<keyword evidence="3" id="KW-1185">Reference proteome</keyword>
<feature type="compositionally biased region" description="Basic and acidic residues" evidence="1">
    <location>
        <begin position="337"/>
        <end position="346"/>
    </location>
</feature>
<dbReference type="AlphaFoldDB" id="A0AAD5LGK3"/>
<evidence type="ECO:0000256" key="1">
    <source>
        <dbReference type="SAM" id="MobiDB-lite"/>
    </source>
</evidence>
<name>A0AAD5LGK3_PYTIN</name>
<comment type="caution">
    <text evidence="2">The sequence shown here is derived from an EMBL/GenBank/DDBJ whole genome shotgun (WGS) entry which is preliminary data.</text>
</comment>
<sequence>MADETTRPGYRGKCLYKTGKCNNERALKTSGQPHNLCDEHRMRQNEHQRKLDAKNRTARIEKRTKGSATPDGSSAGSTDGEDPRSSAAAAAAAAMAAVAAAASANGGGRHRYSPYTKMRLSPTGAPNGTEDAAGANGVLLSGGMAPPMMQFHPMSNSLPTQSPSQMMGSPEMMQSGVVILPNGPQPPHMPYPMAMQDFDGIVVPLPSYLEGHERSEFRSRIYQKVLDFIAEECMRRFGAPMMASEVPAKTSSSPLTPADPHSIPIGPVPSAESSNSGHDNERRAPGDHHNSAENSQNNSNEAPTNPMGDPEQRREDWKRVETTETESEPSSPTAEPKGNDKKREANDAPASDAESGAEDDAELPPAKRVRASRPRVARKEV</sequence>
<evidence type="ECO:0000313" key="2">
    <source>
        <dbReference type="EMBL" id="KAJ0397732.1"/>
    </source>
</evidence>
<organism evidence="2 3">
    <name type="scientific">Pythium insidiosum</name>
    <name type="common">Pythiosis disease agent</name>
    <dbReference type="NCBI Taxonomy" id="114742"/>
    <lineage>
        <taxon>Eukaryota</taxon>
        <taxon>Sar</taxon>
        <taxon>Stramenopiles</taxon>
        <taxon>Oomycota</taxon>
        <taxon>Peronosporomycetes</taxon>
        <taxon>Pythiales</taxon>
        <taxon>Pythiaceae</taxon>
        <taxon>Pythium</taxon>
    </lineage>
</organism>
<feature type="compositionally biased region" description="Low complexity" evidence="1">
    <location>
        <begin position="292"/>
        <end position="302"/>
    </location>
</feature>
<proteinExistence type="predicted"/>
<feature type="compositionally biased region" description="Basic residues" evidence="1">
    <location>
        <begin position="367"/>
        <end position="381"/>
    </location>
</feature>
<evidence type="ECO:0000313" key="3">
    <source>
        <dbReference type="Proteomes" id="UP001209570"/>
    </source>
</evidence>